<reference evidence="2 3" key="1">
    <citation type="submission" date="2015-04" db="EMBL/GenBank/DDBJ databases">
        <title>Whole genome shotgun sequence of Flavihumibacter petaseus NBRC 106054.</title>
        <authorList>
            <person name="Miyazawa S."/>
            <person name="Hosoyama A."/>
            <person name="Hashimoto M."/>
            <person name="Noguchi M."/>
            <person name="Tsuchikane K."/>
            <person name="Ohji S."/>
            <person name="Yamazoe A."/>
            <person name="Ichikawa N."/>
            <person name="Kimura A."/>
            <person name="Fujita N."/>
        </authorList>
    </citation>
    <scope>NUCLEOTIDE SEQUENCE [LARGE SCALE GENOMIC DNA]</scope>
    <source>
        <strain evidence="2 3">NBRC 106054</strain>
    </source>
</reference>
<sequence>MLGLITFCVLSCGGPSEKQAKEASDAAASDTSAATKTESVPPPPVSTIVTTPQNMMTVKHTVADFDKFLASYESHDSLRLANGIHSYVIGRGVQDPNVVLVAVKIDDIVKAKAFSKSAELKKAMQQAGVKGPPTIDFLTAVFQDTAAVSTAVRSRSKFKVKDWDTWQKSFESHRQIRIDNGVTDRVYGHAADDDKTVMVVVAVLDTAKANAFWKSDQLKQLRAESGAMGEPDRFLFTVVKRYH</sequence>
<organism evidence="2 3">
    <name type="scientific">Flavihumibacter petaseus NBRC 106054</name>
    <dbReference type="NCBI Taxonomy" id="1220578"/>
    <lineage>
        <taxon>Bacteria</taxon>
        <taxon>Pseudomonadati</taxon>
        <taxon>Bacteroidota</taxon>
        <taxon>Chitinophagia</taxon>
        <taxon>Chitinophagales</taxon>
        <taxon>Chitinophagaceae</taxon>
        <taxon>Flavihumibacter</taxon>
    </lineage>
</organism>
<proteinExistence type="predicted"/>
<comment type="caution">
    <text evidence="2">The sequence shown here is derived from an EMBL/GenBank/DDBJ whole genome shotgun (WGS) entry which is preliminary data.</text>
</comment>
<protein>
    <submittedName>
        <fullName evidence="2">Uncharacterized protein</fullName>
    </submittedName>
</protein>
<evidence type="ECO:0000313" key="2">
    <source>
        <dbReference type="EMBL" id="GAO44899.1"/>
    </source>
</evidence>
<evidence type="ECO:0000313" key="3">
    <source>
        <dbReference type="Proteomes" id="UP000033121"/>
    </source>
</evidence>
<gene>
    <name evidence="2" type="ORF">FPE01S_04_01420</name>
</gene>
<feature type="compositionally biased region" description="Low complexity" evidence="1">
    <location>
        <begin position="25"/>
        <end position="39"/>
    </location>
</feature>
<dbReference type="Proteomes" id="UP000033121">
    <property type="component" value="Unassembled WGS sequence"/>
</dbReference>
<dbReference type="STRING" id="1220578.FPE01S_04_01420"/>
<evidence type="ECO:0000256" key="1">
    <source>
        <dbReference type="SAM" id="MobiDB-lite"/>
    </source>
</evidence>
<accession>A0A0E9N502</accession>
<feature type="region of interest" description="Disordered" evidence="1">
    <location>
        <begin position="23"/>
        <end position="45"/>
    </location>
</feature>
<dbReference type="EMBL" id="BBWV01000004">
    <property type="protein sequence ID" value="GAO44899.1"/>
    <property type="molecule type" value="Genomic_DNA"/>
</dbReference>
<name>A0A0E9N502_9BACT</name>
<dbReference type="AlphaFoldDB" id="A0A0E9N502"/>
<keyword evidence="3" id="KW-1185">Reference proteome</keyword>